<feature type="domain" description="Transglutaminase-like" evidence="3">
    <location>
        <begin position="488"/>
        <end position="563"/>
    </location>
</feature>
<dbReference type="PANTHER" id="PTHR42736:SF1">
    <property type="entry name" value="PROTEIN-GLUTAMINE GAMMA-GLUTAMYLTRANSFERASE"/>
    <property type="match status" value="1"/>
</dbReference>
<dbReference type="Proteomes" id="UP000656813">
    <property type="component" value="Unassembled WGS sequence"/>
</dbReference>
<feature type="compositionally biased region" description="Polar residues" evidence="1">
    <location>
        <begin position="575"/>
        <end position="584"/>
    </location>
</feature>
<name>A0A8J2ZWR8_9BACL</name>
<feature type="transmembrane region" description="Helical" evidence="2">
    <location>
        <begin position="107"/>
        <end position="129"/>
    </location>
</feature>
<feature type="transmembrane region" description="Helical" evidence="2">
    <location>
        <begin position="67"/>
        <end position="87"/>
    </location>
</feature>
<keyword evidence="2" id="KW-0812">Transmembrane</keyword>
<evidence type="ECO:0000256" key="1">
    <source>
        <dbReference type="SAM" id="MobiDB-lite"/>
    </source>
</evidence>
<dbReference type="InterPro" id="IPR021878">
    <property type="entry name" value="TgpA_N"/>
</dbReference>
<feature type="transmembrane region" description="Helical" evidence="2">
    <location>
        <begin position="166"/>
        <end position="183"/>
    </location>
</feature>
<dbReference type="Gene3D" id="3.10.620.30">
    <property type="match status" value="1"/>
</dbReference>
<dbReference type="InterPro" id="IPR038765">
    <property type="entry name" value="Papain-like_cys_pep_sf"/>
</dbReference>
<comment type="caution">
    <text evidence="4">The sequence shown here is derived from an EMBL/GenBank/DDBJ whole genome shotgun (WGS) entry which is preliminary data.</text>
</comment>
<organism evidence="4 5">
    <name type="scientific">Pullulanibacillus pueri</name>
    <dbReference type="NCBI Taxonomy" id="1437324"/>
    <lineage>
        <taxon>Bacteria</taxon>
        <taxon>Bacillati</taxon>
        <taxon>Bacillota</taxon>
        <taxon>Bacilli</taxon>
        <taxon>Bacillales</taxon>
        <taxon>Sporolactobacillaceae</taxon>
        <taxon>Pullulanibacillus</taxon>
    </lineage>
</organism>
<evidence type="ECO:0000313" key="5">
    <source>
        <dbReference type="Proteomes" id="UP000656813"/>
    </source>
</evidence>
<feature type="transmembrane region" description="Helical" evidence="2">
    <location>
        <begin position="141"/>
        <end position="160"/>
    </location>
</feature>
<keyword evidence="2" id="KW-1133">Transmembrane helix</keyword>
<evidence type="ECO:0000313" key="4">
    <source>
        <dbReference type="EMBL" id="GGH83162.1"/>
    </source>
</evidence>
<proteinExistence type="predicted"/>
<dbReference type="PANTHER" id="PTHR42736">
    <property type="entry name" value="PROTEIN-GLUTAMINE GAMMA-GLUTAMYLTRANSFERASE"/>
    <property type="match status" value="1"/>
</dbReference>
<dbReference type="InterPro" id="IPR002931">
    <property type="entry name" value="Transglutaminase-like"/>
</dbReference>
<gene>
    <name evidence="4" type="primary">yebA</name>
    <name evidence="4" type="ORF">GCM10007096_23620</name>
</gene>
<reference evidence="4" key="2">
    <citation type="submission" date="2020-09" db="EMBL/GenBank/DDBJ databases">
        <authorList>
            <person name="Sun Q."/>
            <person name="Zhou Y."/>
        </authorList>
    </citation>
    <scope>NUCLEOTIDE SEQUENCE</scope>
    <source>
        <strain evidence="4">CGMCC 1.12777</strain>
    </source>
</reference>
<dbReference type="Pfam" id="PF11992">
    <property type="entry name" value="TgpA_N"/>
    <property type="match status" value="1"/>
</dbReference>
<feature type="compositionally biased region" description="Basic and acidic residues" evidence="1">
    <location>
        <begin position="588"/>
        <end position="615"/>
    </location>
</feature>
<feature type="transmembrane region" description="Helical" evidence="2">
    <location>
        <begin position="203"/>
        <end position="220"/>
    </location>
</feature>
<dbReference type="EMBL" id="BMFV01000017">
    <property type="protein sequence ID" value="GGH83162.1"/>
    <property type="molecule type" value="Genomic_DNA"/>
</dbReference>
<dbReference type="AlphaFoldDB" id="A0A8J2ZWR8"/>
<feature type="region of interest" description="Disordered" evidence="1">
    <location>
        <begin position="575"/>
        <end position="615"/>
    </location>
</feature>
<accession>A0A8J2ZWR8</accession>
<dbReference type="InterPro" id="IPR052901">
    <property type="entry name" value="Bact_TGase-like"/>
</dbReference>
<dbReference type="Pfam" id="PF01841">
    <property type="entry name" value="Transglut_core"/>
    <property type="match status" value="1"/>
</dbReference>
<dbReference type="SUPFAM" id="SSF54001">
    <property type="entry name" value="Cysteine proteinases"/>
    <property type="match status" value="1"/>
</dbReference>
<protein>
    <recommendedName>
        <fullName evidence="3">Transglutaminase-like domain-containing protein</fullName>
    </recommendedName>
</protein>
<feature type="transmembrane region" description="Helical" evidence="2">
    <location>
        <begin position="7"/>
        <end position="25"/>
    </location>
</feature>
<evidence type="ECO:0000259" key="3">
    <source>
        <dbReference type="SMART" id="SM00460"/>
    </source>
</evidence>
<feature type="transmembrane region" description="Helical" evidence="2">
    <location>
        <begin position="37"/>
        <end position="55"/>
    </location>
</feature>
<feature type="transmembrane region" description="Helical" evidence="2">
    <location>
        <begin position="627"/>
        <end position="646"/>
    </location>
</feature>
<sequence>MQQAKSHTFSLLLYLLGFLLLWEWLRPLSVITNNGSVNYFVGFAAFSFLLTYLRLPYWLTFPVKFIAIVYALHLLFFYNTSFFSGLWVDYFFEDLRENLIFVFDGNWVGLTDLFRSFIFFILLWIISYLMRYWLLQARRIFLFFFVTIIYLTILDTFTMYHADLAIVRTMIIGLVLLGLLRVIKIQEKEKVSFKRKKLPLSWMLALVVMVALTSAVGYAAPKFGPQWPDPVPFIQKAANGYEEYGSGQKDAKTGGAVQQKIGYDSDDTHLGGGFSMDDTPIFYTSGEYTHYWRVTSKNFYTGKGWINKPEGKPQKVDLSHLSDYPILNLYESGTEVKKSTDTIEYLGRNFPQLIYGGSLTGIKALNQKNADLQLNENSGLFEPTYHGRHISLKSYTLEYQYPTFSIPKLSRVKGTANDPEVIKSTYLQLPTSLPARVRNLAQELTGNETNRYDKVQAIVNYLQGSDYTYQIDDVAKPSGNTDYVDQFLFDTKVGYCDNFSSSMVVLLRTVGIPARWVKGFTQGTYKETLSDSKYEYEVKNSDAHSWVEVYFPGSGWVPFEPTKSFDNINSFNYASDTEDSQTTSTPEKTQDQQEQQEKQQQPEKQEQKTAEAKTTTPKDFHLSLGTVWKVLALIVLLLLIASFILWRSRKKWLPGYLLRQYSGRTDDHALDQAFRKLLYLLQLYGYKKRPEQTLREYAERVDRHLGTKDMGRLVTKYEERSYYKADPHQWSDCKESWENIIKKLRG</sequence>
<reference evidence="4" key="1">
    <citation type="journal article" date="2014" name="Int. J. Syst. Evol. Microbiol.">
        <title>Complete genome sequence of Corynebacterium casei LMG S-19264T (=DSM 44701T), isolated from a smear-ripened cheese.</title>
        <authorList>
            <consortium name="US DOE Joint Genome Institute (JGI-PGF)"/>
            <person name="Walter F."/>
            <person name="Albersmeier A."/>
            <person name="Kalinowski J."/>
            <person name="Ruckert C."/>
        </authorList>
    </citation>
    <scope>NUCLEOTIDE SEQUENCE</scope>
    <source>
        <strain evidence="4">CGMCC 1.12777</strain>
    </source>
</reference>
<dbReference type="SMART" id="SM00460">
    <property type="entry name" value="TGc"/>
    <property type="match status" value="1"/>
</dbReference>
<keyword evidence="2" id="KW-0472">Membrane</keyword>
<dbReference type="RefSeq" id="WP_188497579.1">
    <property type="nucleotide sequence ID" value="NZ_BMFV01000017.1"/>
</dbReference>
<evidence type="ECO:0000256" key="2">
    <source>
        <dbReference type="SAM" id="Phobius"/>
    </source>
</evidence>
<keyword evidence="5" id="KW-1185">Reference proteome</keyword>